<dbReference type="SMART" id="SM00869">
    <property type="entry name" value="Autotransporter"/>
    <property type="match status" value="1"/>
</dbReference>
<dbReference type="GO" id="GO:0019867">
    <property type="term" value="C:outer membrane"/>
    <property type="evidence" value="ECO:0007669"/>
    <property type="project" value="InterPro"/>
</dbReference>
<proteinExistence type="predicted"/>
<sequence length="295" mass="30935">MAQDVQRALTTTGMNEQTTAYENAVGSAIAARFAPFSPADAHALTPQNQVWVQNDVRYLDFAGTSAYGVAGSILAGIDFLATEKMAAGFFGGYSETDTNTELSGISGKFEAQSFGFGLYGGYRLGAGLAVDGFIAYTFNDTDTTDGRQIASWDSDRLTAGLGLTASYMLAGITLTPRLSVSITQDWAESYTDQFGTVMPSDDYTLFRSYLGTRAGTIFDMGGTPLQTWLAAGVEFTADNAGSLSKVDDGASGRFGLGVAVPFAGGLFGIEANTSGIGSNDYVDFGGTMTLSFAFN</sequence>
<evidence type="ECO:0000259" key="1">
    <source>
        <dbReference type="PROSITE" id="PS51208"/>
    </source>
</evidence>
<dbReference type="EMBL" id="JAEHHL010000001">
    <property type="protein sequence ID" value="MBK0398050.1"/>
    <property type="molecule type" value="Genomic_DNA"/>
</dbReference>
<dbReference type="PROSITE" id="PS51208">
    <property type="entry name" value="AUTOTRANSPORTER"/>
    <property type="match status" value="1"/>
</dbReference>
<dbReference type="Gene3D" id="2.40.128.130">
    <property type="entry name" value="Autotransporter beta-domain"/>
    <property type="match status" value="1"/>
</dbReference>
<dbReference type="InterPro" id="IPR006315">
    <property type="entry name" value="OM_autotransptr_brl_dom"/>
</dbReference>
<evidence type="ECO:0000313" key="2">
    <source>
        <dbReference type="EMBL" id="MBK0398050.1"/>
    </source>
</evidence>
<reference evidence="2" key="1">
    <citation type="submission" date="2020-12" db="EMBL/GenBank/DDBJ databases">
        <title>Bacterial taxonomy.</title>
        <authorList>
            <person name="Pan X."/>
        </authorList>
    </citation>
    <scope>NUCLEOTIDE SEQUENCE</scope>
    <source>
        <strain evidence="2">M0105</strain>
    </source>
</reference>
<dbReference type="SUPFAM" id="SSF103515">
    <property type="entry name" value="Autotransporter"/>
    <property type="match status" value="1"/>
</dbReference>
<dbReference type="Pfam" id="PF03797">
    <property type="entry name" value="Autotransporter"/>
    <property type="match status" value="1"/>
</dbReference>
<comment type="caution">
    <text evidence="2">The sequence shown here is derived from an EMBL/GenBank/DDBJ whole genome shotgun (WGS) entry which is preliminary data.</text>
</comment>
<organism evidence="2 3">
    <name type="scientific">Thermohalobaculum xanthum</name>
    <dbReference type="NCBI Taxonomy" id="2753746"/>
    <lineage>
        <taxon>Bacteria</taxon>
        <taxon>Pseudomonadati</taxon>
        <taxon>Pseudomonadota</taxon>
        <taxon>Alphaproteobacteria</taxon>
        <taxon>Rhodobacterales</taxon>
        <taxon>Paracoccaceae</taxon>
        <taxon>Thermohalobaculum</taxon>
    </lineage>
</organism>
<dbReference type="Proteomes" id="UP000655420">
    <property type="component" value="Unassembled WGS sequence"/>
</dbReference>
<dbReference type="InterPro" id="IPR005546">
    <property type="entry name" value="Autotransporte_beta"/>
</dbReference>
<dbReference type="RefSeq" id="WP_200606578.1">
    <property type="nucleotide sequence ID" value="NZ_JAEHHL010000001.1"/>
</dbReference>
<gene>
    <name evidence="2" type="ORF">H0I76_02510</name>
</gene>
<dbReference type="AlphaFoldDB" id="A0A8J7M4D0"/>
<feature type="domain" description="Autotransporter" evidence="1">
    <location>
        <begin position="43"/>
        <end position="294"/>
    </location>
</feature>
<protein>
    <submittedName>
        <fullName evidence="2">Autotransporter outer membrane beta-barrel domain-containing protein</fullName>
    </submittedName>
</protein>
<dbReference type="NCBIfam" id="TIGR01414">
    <property type="entry name" value="autotrans_barl"/>
    <property type="match status" value="1"/>
</dbReference>
<name>A0A8J7M4D0_9RHOB</name>
<keyword evidence="3" id="KW-1185">Reference proteome</keyword>
<evidence type="ECO:0000313" key="3">
    <source>
        <dbReference type="Proteomes" id="UP000655420"/>
    </source>
</evidence>
<accession>A0A8J7M4D0</accession>
<dbReference type="InterPro" id="IPR036709">
    <property type="entry name" value="Autotransporte_beta_dom_sf"/>
</dbReference>